<keyword evidence="4 6" id="KW-0378">Hydrolase</keyword>
<evidence type="ECO:0000256" key="2">
    <source>
        <dbReference type="ARBA" id="ARBA00010687"/>
    </source>
</evidence>
<comment type="catalytic activity">
    <reaction evidence="1 6">
        <text>The enzyme specifically hydrolyzes (1-&gt;4)-beta-D-galactosidic linkages in type I arabinogalactans.</text>
        <dbReference type="EC" id="3.2.1.89"/>
    </reaction>
</comment>
<comment type="similarity">
    <text evidence="2 6">Belongs to the glycosyl hydrolase 53 family.</text>
</comment>
<comment type="caution">
    <text evidence="7">The sequence shown here is derived from an EMBL/GenBank/DDBJ whole genome shotgun (WGS) entry which is preliminary data.</text>
</comment>
<feature type="signal peptide" evidence="6">
    <location>
        <begin position="1"/>
        <end position="30"/>
    </location>
</feature>
<dbReference type="InterPro" id="IPR017853">
    <property type="entry name" value="GH"/>
</dbReference>
<dbReference type="PANTHER" id="PTHR34983:SF1">
    <property type="entry name" value="ARABINOGALACTAN ENDO-BETA-1,4-GALACTANASE A"/>
    <property type="match status" value="1"/>
</dbReference>
<dbReference type="GO" id="GO:0031218">
    <property type="term" value="F:arabinogalactan endo-1,4-beta-galactosidase activity"/>
    <property type="evidence" value="ECO:0007669"/>
    <property type="project" value="UniProtKB-EC"/>
</dbReference>
<dbReference type="Proteomes" id="UP000471501">
    <property type="component" value="Unassembled WGS sequence"/>
</dbReference>
<proteinExistence type="inferred from homology"/>
<dbReference type="InterPro" id="IPR011683">
    <property type="entry name" value="Glyco_hydro_53"/>
</dbReference>
<feature type="chain" id="PRO_5026374800" description="Arabinogalactan endo-beta-1,4-galactanase" evidence="6">
    <location>
        <begin position="31"/>
        <end position="370"/>
    </location>
</feature>
<dbReference type="GO" id="GO:0045490">
    <property type="term" value="P:pectin catabolic process"/>
    <property type="evidence" value="ECO:0007669"/>
    <property type="project" value="TreeGrafter"/>
</dbReference>
<dbReference type="GO" id="GO:0015926">
    <property type="term" value="F:glucosidase activity"/>
    <property type="evidence" value="ECO:0007669"/>
    <property type="project" value="InterPro"/>
</dbReference>
<protein>
    <recommendedName>
        <fullName evidence="3 6">Arabinogalactan endo-beta-1,4-galactanase</fullName>
        <ecNumber evidence="3 6">3.2.1.89</ecNumber>
    </recommendedName>
</protein>
<sequence length="370" mass="40903">MITHIMRKYIKILGLLAITAIQFSCSGNDAAEPEVVNPPDATDTFIRASDVSFLPQMEALGTKFYSNGKAESMLTTLRSAGCNTVRIRLWKNPVNGRSGLNEVKQLTKKARQAGLRIWITVHYSDDWADPGVQTVPEEWKNLSFTDLKTAVTNYTSTIITEINPDIIQIGNEINSGLLWPQGNLISNEQQCIALLSAASAAVRSKAPNTKIMIHYAGVNGGGTDWFFNKMKTIDYDYIGLSYYPIWHGKDLTEVKNTIDALGKKYGKKVLIAETAYPFTLLYNDQTNNIVGSSDQLVPGYPATPAGQRTFVLDIKNLVKSSEFGQGFAYWGGEWVAFKGPQSKSGSTFENQALYSFDNNALSVMQSFSKE</sequence>
<keyword evidence="8" id="KW-1185">Reference proteome</keyword>
<dbReference type="AlphaFoldDB" id="A0A6I4NQC5"/>
<dbReference type="SUPFAM" id="SSF51445">
    <property type="entry name" value="(Trans)glycosidases"/>
    <property type="match status" value="1"/>
</dbReference>
<dbReference type="Pfam" id="PF07745">
    <property type="entry name" value="Glyco_hydro_53"/>
    <property type="match status" value="1"/>
</dbReference>
<dbReference type="EC" id="3.2.1.89" evidence="3 6"/>
<reference evidence="7 8" key="1">
    <citation type="submission" date="2019-12" db="EMBL/GenBank/DDBJ databases">
        <authorList>
            <person name="Kim Y.S."/>
        </authorList>
    </citation>
    <scope>NUCLEOTIDE SEQUENCE [LARGE SCALE GENOMIC DNA]</scope>
    <source>
        <strain evidence="7 8">GA093</strain>
    </source>
</reference>
<evidence type="ECO:0000256" key="6">
    <source>
        <dbReference type="RuleBase" id="RU361192"/>
    </source>
</evidence>
<accession>A0A6I4NQC5</accession>
<dbReference type="PANTHER" id="PTHR34983">
    <property type="entry name" value="ARABINOGALACTAN ENDO-BETA-1,4-GALACTANASE A"/>
    <property type="match status" value="1"/>
</dbReference>
<name>A0A6I4NQC5_9FLAO</name>
<evidence type="ECO:0000256" key="4">
    <source>
        <dbReference type="ARBA" id="ARBA00022801"/>
    </source>
</evidence>
<evidence type="ECO:0000256" key="3">
    <source>
        <dbReference type="ARBA" id="ARBA00012556"/>
    </source>
</evidence>
<keyword evidence="5 6" id="KW-0326">Glycosidase</keyword>
<evidence type="ECO:0000313" key="7">
    <source>
        <dbReference type="EMBL" id="MWB95162.1"/>
    </source>
</evidence>
<evidence type="ECO:0000256" key="1">
    <source>
        <dbReference type="ARBA" id="ARBA00001695"/>
    </source>
</evidence>
<dbReference type="Gene3D" id="3.20.20.80">
    <property type="entry name" value="Glycosidases"/>
    <property type="match status" value="1"/>
</dbReference>
<gene>
    <name evidence="7" type="ORF">GON26_12390</name>
</gene>
<organism evidence="7 8">
    <name type="scientific">Flavobacterium hydrocarbonoxydans</name>
    <dbReference type="NCBI Taxonomy" id="2683249"/>
    <lineage>
        <taxon>Bacteria</taxon>
        <taxon>Pseudomonadati</taxon>
        <taxon>Bacteroidota</taxon>
        <taxon>Flavobacteriia</taxon>
        <taxon>Flavobacteriales</taxon>
        <taxon>Flavobacteriaceae</taxon>
        <taxon>Flavobacterium</taxon>
    </lineage>
</organism>
<evidence type="ECO:0000256" key="5">
    <source>
        <dbReference type="ARBA" id="ARBA00023295"/>
    </source>
</evidence>
<dbReference type="EMBL" id="WSTB01000006">
    <property type="protein sequence ID" value="MWB95162.1"/>
    <property type="molecule type" value="Genomic_DNA"/>
</dbReference>
<keyword evidence="6" id="KW-0732">Signal</keyword>
<evidence type="ECO:0000313" key="8">
    <source>
        <dbReference type="Proteomes" id="UP000471501"/>
    </source>
</evidence>